<evidence type="ECO:0000259" key="3">
    <source>
        <dbReference type="Pfam" id="PF00060"/>
    </source>
</evidence>
<dbReference type="GO" id="GO:0015276">
    <property type="term" value="F:ligand-gated monoatomic ion channel activity"/>
    <property type="evidence" value="ECO:0007669"/>
    <property type="project" value="InterPro"/>
</dbReference>
<accession>A0AAV2RC27</accession>
<evidence type="ECO:0000313" key="4">
    <source>
        <dbReference type="EMBL" id="CAL4122325.1"/>
    </source>
</evidence>
<keyword evidence="5" id="KW-1185">Reference proteome</keyword>
<sequence length="118" mass="13673">FIIWIVQQISSKISGDKPETLNNSIFMSMGIMLEDVPPKQPKDMPTQILIGFWLIVTFLIATTYRAQLLGILAVPAMSPSMDSLDKLADYRDTWTWGMQWYDSSYEWFKRGQSETLRM</sequence>
<feature type="domain" description="Ionotropic glutamate receptor C-terminal" evidence="3">
    <location>
        <begin position="2"/>
        <end position="89"/>
    </location>
</feature>
<feature type="non-terminal residue" evidence="4">
    <location>
        <position position="1"/>
    </location>
</feature>
<name>A0AAV2RC27_MEGNR</name>
<comment type="caution">
    <text evidence="4">The sequence shown here is derived from an EMBL/GenBank/DDBJ whole genome shotgun (WGS) entry which is preliminary data.</text>
</comment>
<protein>
    <recommendedName>
        <fullName evidence="3">Ionotropic glutamate receptor C-terminal domain-containing protein</fullName>
    </recommendedName>
</protein>
<feature type="non-terminal residue" evidence="4">
    <location>
        <position position="118"/>
    </location>
</feature>
<gene>
    <name evidence="4" type="ORF">MNOR_LOCUS23047</name>
</gene>
<evidence type="ECO:0000313" key="5">
    <source>
        <dbReference type="Proteomes" id="UP001497623"/>
    </source>
</evidence>
<organism evidence="4 5">
    <name type="scientific">Meganyctiphanes norvegica</name>
    <name type="common">Northern krill</name>
    <name type="synonym">Thysanopoda norvegica</name>
    <dbReference type="NCBI Taxonomy" id="48144"/>
    <lineage>
        <taxon>Eukaryota</taxon>
        <taxon>Metazoa</taxon>
        <taxon>Ecdysozoa</taxon>
        <taxon>Arthropoda</taxon>
        <taxon>Crustacea</taxon>
        <taxon>Multicrustacea</taxon>
        <taxon>Malacostraca</taxon>
        <taxon>Eumalacostraca</taxon>
        <taxon>Eucarida</taxon>
        <taxon>Euphausiacea</taxon>
        <taxon>Euphausiidae</taxon>
        <taxon>Meganyctiphanes</taxon>
    </lineage>
</organism>
<dbReference type="GO" id="GO:0016020">
    <property type="term" value="C:membrane"/>
    <property type="evidence" value="ECO:0007669"/>
    <property type="project" value="InterPro"/>
</dbReference>
<evidence type="ECO:0000256" key="1">
    <source>
        <dbReference type="ARBA" id="ARBA00008685"/>
    </source>
</evidence>
<dbReference type="Gene3D" id="1.10.287.70">
    <property type="match status" value="1"/>
</dbReference>
<comment type="similarity">
    <text evidence="1">Belongs to the glutamate-gated ion channel (TC 1.A.10.1) family.</text>
</comment>
<dbReference type="EMBL" id="CAXKWB010019909">
    <property type="protein sequence ID" value="CAL4122325.1"/>
    <property type="molecule type" value="Genomic_DNA"/>
</dbReference>
<proteinExistence type="inferred from homology"/>
<reference evidence="4 5" key="1">
    <citation type="submission" date="2024-05" db="EMBL/GenBank/DDBJ databases">
        <authorList>
            <person name="Wallberg A."/>
        </authorList>
    </citation>
    <scope>NUCLEOTIDE SEQUENCE [LARGE SCALE GENOMIC DNA]</scope>
</reference>
<dbReference type="Pfam" id="PF00060">
    <property type="entry name" value="Lig_chan"/>
    <property type="match status" value="1"/>
</dbReference>
<dbReference type="AlphaFoldDB" id="A0AAV2RC27"/>
<feature type="transmembrane region" description="Helical" evidence="2">
    <location>
        <begin position="48"/>
        <end position="74"/>
    </location>
</feature>
<keyword evidence="2" id="KW-1133">Transmembrane helix</keyword>
<evidence type="ECO:0000256" key="2">
    <source>
        <dbReference type="SAM" id="Phobius"/>
    </source>
</evidence>
<keyword evidence="2" id="KW-0812">Transmembrane</keyword>
<dbReference type="Proteomes" id="UP001497623">
    <property type="component" value="Unassembled WGS sequence"/>
</dbReference>
<dbReference type="InterPro" id="IPR001320">
    <property type="entry name" value="Iontro_rcpt_C"/>
</dbReference>
<keyword evidence="2" id="KW-0472">Membrane</keyword>